<sequence>MSRDTDLLRRTRRRAGLVLSIEQLWPALLPALFLLGCFALSSLLTLPQRLPSALRWLAVLAVLGGAAILVRRAVRGLRSPTTGQRDRRIERASRLSHRPLTTLLDRPVTISAGADGVWAAHLDRTQAGLRNLSAGSPRLAFRAHDRRGFGAALLAGLLVAALLSGTDAPRRLLSGFWPGLALPIGPHPVLQAWITPPPYAGGAPVFLSDPHGRYEVPAGSTLSVSLSGSAATPHLDGVSGRFANLSERSWSFSGAVPATGADGIAVHVRESGYALADWRVVSQKAGAPVVAWTAPPGADKTVPWRLRLPWSAAQRYGIRSLQAEIRLADGTDHRVLQVRIPLGGTPDKARGVALEDLSADPWAGAKVVARLVATDTAGQTAESADAAFTLPERPFRNPLARAVLDLRRRLATGTETPRDAAGDLAALGDTPGQIAQDSGSFLNLSAVASLLQRFGERPGTVAEASDRLWSLALALEDGLHNDRAGARATAEIRRAQERLSAQIEHMRQLGQAGQNPSEQDELHKRIAALAQAIRRKMQALAEQAAREHRPMPALPESVTAGGDALDRMLKQMQEQAANGHGDQAMQDLSRMQQMLDHMRLATPQDLRSAAEQAQATAEARDQMQAVQDLVKRQTALLDSTQNRQGLADRARAEAQRRLETDGEDTGADQGGAPDAATRALLQQLGIPLDDNGASGSPAPEEAQRPPAGAAQTAAPSANPSPDQDAARTRDAHDQTVLARALGELQQEFTGLTGKKADGLADAEKNMRDARDALSNKDDAAAAQAEAKALAALQKGRNQMGAAMRGGRSGGTGLALLPGGGDGTGDDAGEPGDNTGQADSGENGDGIPGDAAELGSDESKGPRDPLGRPTGDNNGRAGDGSETHVPDGDSAARSRQIENEIRRRDSDRTRPQSELDYLDRLLRAF</sequence>
<evidence type="ECO:0000313" key="4">
    <source>
        <dbReference type="Proteomes" id="UP001524587"/>
    </source>
</evidence>
<feature type="compositionally biased region" description="Basic and acidic residues" evidence="1">
    <location>
        <begin position="856"/>
        <end position="865"/>
    </location>
</feature>
<dbReference type="Proteomes" id="UP001524587">
    <property type="component" value="Unassembled WGS sequence"/>
</dbReference>
<feature type="compositionally biased region" description="Gly residues" evidence="1">
    <location>
        <begin position="806"/>
        <end position="822"/>
    </location>
</feature>
<dbReference type="InterPro" id="IPR012683">
    <property type="entry name" value="CHP02302_TM"/>
</dbReference>
<feature type="compositionally biased region" description="Low complexity" evidence="1">
    <location>
        <begin position="704"/>
        <end position="721"/>
    </location>
</feature>
<dbReference type="RefSeq" id="WP_422862590.1">
    <property type="nucleotide sequence ID" value="NZ_JAMSKV010000001.1"/>
</dbReference>
<name>A0ABT1W2Q1_9PROT</name>
<dbReference type="Pfam" id="PF13779">
    <property type="entry name" value="DUF4175"/>
    <property type="match status" value="1"/>
</dbReference>
<feature type="region of interest" description="Disordered" evidence="1">
    <location>
        <begin position="799"/>
        <end position="911"/>
    </location>
</feature>
<keyword evidence="4" id="KW-1185">Reference proteome</keyword>
<gene>
    <name evidence="3" type="ORF">NFI95_01630</name>
</gene>
<dbReference type="EMBL" id="JAMSKV010000001">
    <property type="protein sequence ID" value="MCQ8277151.1"/>
    <property type="molecule type" value="Genomic_DNA"/>
</dbReference>
<keyword evidence="2" id="KW-0472">Membrane</keyword>
<organism evidence="3 4">
    <name type="scientific">Endosaccharibacter trunci</name>
    <dbReference type="NCBI Taxonomy" id="2812733"/>
    <lineage>
        <taxon>Bacteria</taxon>
        <taxon>Pseudomonadati</taxon>
        <taxon>Pseudomonadota</taxon>
        <taxon>Alphaproteobacteria</taxon>
        <taxon>Acetobacterales</taxon>
        <taxon>Acetobacteraceae</taxon>
        <taxon>Endosaccharibacter</taxon>
    </lineage>
</organism>
<keyword evidence="2" id="KW-0812">Transmembrane</keyword>
<evidence type="ECO:0000313" key="3">
    <source>
        <dbReference type="EMBL" id="MCQ8277151.1"/>
    </source>
</evidence>
<feature type="transmembrane region" description="Helical" evidence="2">
    <location>
        <begin position="21"/>
        <end position="41"/>
    </location>
</feature>
<feature type="transmembrane region" description="Helical" evidence="2">
    <location>
        <begin position="53"/>
        <end position="70"/>
    </location>
</feature>
<evidence type="ECO:0000256" key="1">
    <source>
        <dbReference type="SAM" id="MobiDB-lite"/>
    </source>
</evidence>
<feature type="region of interest" description="Disordered" evidence="1">
    <location>
        <begin position="687"/>
        <end position="732"/>
    </location>
</feature>
<feature type="region of interest" description="Disordered" evidence="1">
    <location>
        <begin position="640"/>
        <end position="673"/>
    </location>
</feature>
<keyword evidence="2" id="KW-1133">Transmembrane helix</keyword>
<accession>A0ABT1W2Q1</accession>
<feature type="compositionally biased region" description="Basic and acidic residues" evidence="1">
    <location>
        <begin position="646"/>
        <end position="660"/>
    </location>
</feature>
<reference evidence="3 4" key="1">
    <citation type="submission" date="2022-06" db="EMBL/GenBank/DDBJ databases">
        <title>Endosaccharibacter gen. nov., sp. nov., endophytic bacteria isolated from sugarcane.</title>
        <authorList>
            <person name="Pitiwittayakul N."/>
            <person name="Yukphan P."/>
            <person name="Charoenyingcharoen P."/>
            <person name="Tanasupawat S."/>
        </authorList>
    </citation>
    <scope>NUCLEOTIDE SEQUENCE [LARGE SCALE GENOMIC DNA]</scope>
    <source>
        <strain evidence="3 4">KSS8</strain>
    </source>
</reference>
<comment type="caution">
    <text evidence="3">The sequence shown here is derived from an EMBL/GenBank/DDBJ whole genome shotgun (WGS) entry which is preliminary data.</text>
</comment>
<feature type="transmembrane region" description="Helical" evidence="2">
    <location>
        <begin position="148"/>
        <end position="166"/>
    </location>
</feature>
<feature type="region of interest" description="Disordered" evidence="1">
    <location>
        <begin position="758"/>
        <end position="783"/>
    </location>
</feature>
<feature type="compositionally biased region" description="Basic and acidic residues" evidence="1">
    <location>
        <begin position="878"/>
        <end position="911"/>
    </location>
</feature>
<evidence type="ECO:0000256" key="2">
    <source>
        <dbReference type="SAM" id="Phobius"/>
    </source>
</evidence>
<proteinExistence type="predicted"/>
<protein>
    <submittedName>
        <fullName evidence="3">DUF4175 domain-containing protein</fullName>
    </submittedName>
</protein>
<feature type="compositionally biased region" description="Basic and acidic residues" evidence="1">
    <location>
        <begin position="758"/>
        <end position="779"/>
    </location>
</feature>